<dbReference type="PANTHER" id="PTHR43031">
    <property type="entry name" value="FAD-DEPENDENT OXIDOREDUCTASE"/>
    <property type="match status" value="1"/>
</dbReference>
<evidence type="ECO:0000259" key="1">
    <source>
        <dbReference type="PROSITE" id="PS50206"/>
    </source>
</evidence>
<proteinExistence type="predicted"/>
<feature type="domain" description="Rhodanese" evidence="1">
    <location>
        <begin position="41"/>
        <end position="125"/>
    </location>
</feature>
<comment type="caution">
    <text evidence="2">The sequence shown here is derived from an EMBL/GenBank/DDBJ whole genome shotgun (WGS) entry which is preliminary data.</text>
</comment>
<dbReference type="SUPFAM" id="SSF52821">
    <property type="entry name" value="Rhodanese/Cell cycle control phosphatase"/>
    <property type="match status" value="1"/>
</dbReference>
<gene>
    <name evidence="2" type="ORF">CYMTET_39101</name>
</gene>
<organism evidence="2 3">
    <name type="scientific">Cymbomonas tetramitiformis</name>
    <dbReference type="NCBI Taxonomy" id="36881"/>
    <lineage>
        <taxon>Eukaryota</taxon>
        <taxon>Viridiplantae</taxon>
        <taxon>Chlorophyta</taxon>
        <taxon>Pyramimonadophyceae</taxon>
        <taxon>Pyramimonadales</taxon>
        <taxon>Pyramimonadaceae</taxon>
        <taxon>Cymbomonas</taxon>
    </lineage>
</organism>
<dbReference type="Gene3D" id="3.40.250.10">
    <property type="entry name" value="Rhodanese-like domain"/>
    <property type="match status" value="1"/>
</dbReference>
<name>A0AAE0CCT8_9CHLO</name>
<protein>
    <recommendedName>
        <fullName evidence="1">Rhodanese domain-containing protein</fullName>
    </recommendedName>
</protein>
<keyword evidence="3" id="KW-1185">Reference proteome</keyword>
<sequence length="189" mass="21325">MAQSVTEAREKIASMYEGYKKKFPDIPDLSAAELAARLEADNASTVLVDVRLPAEQAVSMIPGAITKEEFERDGEKFLDRPIVVYCTIGYRSGIYVQDLRARGYQAENLRGSILEWTQEGLPLVVPEDEPGLASKDGNSSSRTTKRVHVFGETWNLVGDEYEAVWLKKTPVLGLLQDFFKTWFKRFSKK</sequence>
<dbReference type="InterPro" id="IPR001763">
    <property type="entry name" value="Rhodanese-like_dom"/>
</dbReference>
<dbReference type="PROSITE" id="PS50206">
    <property type="entry name" value="RHODANESE_3"/>
    <property type="match status" value="1"/>
</dbReference>
<evidence type="ECO:0000313" key="3">
    <source>
        <dbReference type="Proteomes" id="UP001190700"/>
    </source>
</evidence>
<dbReference type="PANTHER" id="PTHR43031:SF16">
    <property type="entry name" value="OXIDOREDUCTASE"/>
    <property type="match status" value="1"/>
</dbReference>
<dbReference type="EMBL" id="LGRX02025968">
    <property type="protein sequence ID" value="KAK3251565.1"/>
    <property type="molecule type" value="Genomic_DNA"/>
</dbReference>
<evidence type="ECO:0000313" key="2">
    <source>
        <dbReference type="EMBL" id="KAK3251565.1"/>
    </source>
</evidence>
<dbReference type="InterPro" id="IPR050229">
    <property type="entry name" value="GlpE_sulfurtransferase"/>
</dbReference>
<accession>A0AAE0CCT8</accession>
<dbReference type="AlphaFoldDB" id="A0AAE0CCT8"/>
<dbReference type="Pfam" id="PF00581">
    <property type="entry name" value="Rhodanese"/>
    <property type="match status" value="1"/>
</dbReference>
<dbReference type="Proteomes" id="UP001190700">
    <property type="component" value="Unassembled WGS sequence"/>
</dbReference>
<dbReference type="CDD" id="cd00158">
    <property type="entry name" value="RHOD"/>
    <property type="match status" value="1"/>
</dbReference>
<dbReference type="SMART" id="SM00450">
    <property type="entry name" value="RHOD"/>
    <property type="match status" value="1"/>
</dbReference>
<reference evidence="2 3" key="1">
    <citation type="journal article" date="2015" name="Genome Biol. Evol.">
        <title>Comparative Genomics of a Bacterivorous Green Alga Reveals Evolutionary Causalities and Consequences of Phago-Mixotrophic Mode of Nutrition.</title>
        <authorList>
            <person name="Burns J.A."/>
            <person name="Paasch A."/>
            <person name="Narechania A."/>
            <person name="Kim E."/>
        </authorList>
    </citation>
    <scope>NUCLEOTIDE SEQUENCE [LARGE SCALE GENOMIC DNA]</scope>
    <source>
        <strain evidence="2 3">PLY_AMNH</strain>
    </source>
</reference>
<dbReference type="InterPro" id="IPR036873">
    <property type="entry name" value="Rhodanese-like_dom_sf"/>
</dbReference>